<dbReference type="GO" id="GO:0017178">
    <property type="term" value="F:diphthine-ammonia ligase activity"/>
    <property type="evidence" value="ECO:0007669"/>
    <property type="project" value="TreeGrafter"/>
</dbReference>
<keyword evidence="1" id="KW-0436">Ligase</keyword>
<dbReference type="Gene3D" id="3.30.1330.40">
    <property type="entry name" value="RutC-like"/>
    <property type="match status" value="1"/>
</dbReference>
<dbReference type="PANTHER" id="PTHR12196">
    <property type="entry name" value="DOMAIN OF UNKNOWN FUNCTION 71 DUF71 -CONTAINING PROTEIN"/>
    <property type="match status" value="1"/>
</dbReference>
<reference evidence="1 2" key="1">
    <citation type="submission" date="2019-03" db="EMBL/GenBank/DDBJ databases">
        <title>First draft genome of Liparis tanakae, snailfish: a comprehensive survey of snailfish specific genes.</title>
        <authorList>
            <person name="Kim W."/>
            <person name="Song I."/>
            <person name="Jeong J.-H."/>
            <person name="Kim D."/>
            <person name="Kim S."/>
            <person name="Ryu S."/>
            <person name="Song J.Y."/>
            <person name="Lee S.K."/>
        </authorList>
    </citation>
    <scope>NUCLEOTIDE SEQUENCE [LARGE SCALE GENOMIC DNA]</scope>
    <source>
        <tissue evidence="1">Muscle</tissue>
    </source>
</reference>
<dbReference type="EMBL" id="SRLO01002217">
    <property type="protein sequence ID" value="TNN33523.1"/>
    <property type="molecule type" value="Genomic_DNA"/>
</dbReference>
<protein>
    <submittedName>
        <fullName evidence="1">Diphthine--ammonia ligase</fullName>
    </submittedName>
</protein>
<dbReference type="InterPro" id="IPR030662">
    <property type="entry name" value="DPH6/MJ0570"/>
</dbReference>
<evidence type="ECO:0000313" key="2">
    <source>
        <dbReference type="Proteomes" id="UP000314294"/>
    </source>
</evidence>
<accession>A0A4Z2EXP8</accession>
<dbReference type="OrthoDB" id="8946848at2759"/>
<dbReference type="Pfam" id="PF01042">
    <property type="entry name" value="Ribonuc_L-PSP"/>
    <property type="match status" value="1"/>
</dbReference>
<dbReference type="SUPFAM" id="SSF55298">
    <property type="entry name" value="YjgF-like"/>
    <property type="match status" value="1"/>
</dbReference>
<sequence length="172" mass="19123">MDVVARALPRGRCPCQNAIDKMTEEVEYADQAQDNQQEFTSNCDLSCQQGHGELDSRGWSMKDIVLVHLYVTSMEDFVALNAVYKEHFGVNPPARVCVQAPLPAGRLLQVDCLLQDWSAPPEEGCFHQREALHVQSLSHWAPANIGPYSQALRDSVRLRHAVLDPVAVSVAE</sequence>
<gene>
    <name evidence="1" type="primary">mug71</name>
    <name evidence="1" type="ORF">EYF80_056313</name>
</gene>
<comment type="caution">
    <text evidence="1">The sequence shown here is derived from an EMBL/GenBank/DDBJ whole genome shotgun (WGS) entry which is preliminary data.</text>
</comment>
<organism evidence="1 2">
    <name type="scientific">Liparis tanakae</name>
    <name type="common">Tanaka's snailfish</name>
    <dbReference type="NCBI Taxonomy" id="230148"/>
    <lineage>
        <taxon>Eukaryota</taxon>
        <taxon>Metazoa</taxon>
        <taxon>Chordata</taxon>
        <taxon>Craniata</taxon>
        <taxon>Vertebrata</taxon>
        <taxon>Euteleostomi</taxon>
        <taxon>Actinopterygii</taxon>
        <taxon>Neopterygii</taxon>
        <taxon>Teleostei</taxon>
        <taxon>Neoteleostei</taxon>
        <taxon>Acanthomorphata</taxon>
        <taxon>Eupercaria</taxon>
        <taxon>Perciformes</taxon>
        <taxon>Cottioidei</taxon>
        <taxon>Cottales</taxon>
        <taxon>Liparidae</taxon>
        <taxon>Liparis</taxon>
    </lineage>
</organism>
<name>A0A4Z2EXP8_9TELE</name>
<dbReference type="GO" id="GO:0017183">
    <property type="term" value="P:protein histidyl modification to diphthamide"/>
    <property type="evidence" value="ECO:0007669"/>
    <property type="project" value="TreeGrafter"/>
</dbReference>
<dbReference type="Proteomes" id="UP000314294">
    <property type="component" value="Unassembled WGS sequence"/>
</dbReference>
<evidence type="ECO:0000313" key="1">
    <source>
        <dbReference type="EMBL" id="TNN33523.1"/>
    </source>
</evidence>
<dbReference type="InterPro" id="IPR006175">
    <property type="entry name" value="YjgF/YER057c/UK114"/>
</dbReference>
<dbReference type="InterPro" id="IPR035959">
    <property type="entry name" value="RutC-like_sf"/>
</dbReference>
<dbReference type="PANTHER" id="PTHR12196:SF2">
    <property type="entry name" value="DIPHTHINE--AMMONIA LIGASE"/>
    <property type="match status" value="1"/>
</dbReference>
<keyword evidence="2" id="KW-1185">Reference proteome</keyword>
<dbReference type="AlphaFoldDB" id="A0A4Z2EXP8"/>
<proteinExistence type="predicted"/>